<sequence>MRLWSIDLSYLDSKGLVALWREGLLAQNVLLGKTKGYKNHPQLLRFKNTDNPKLAISAYLHFVVDEADKRGYSFKRDKIIHNKKCNNIEVTSGQIKYEFNHLLKKLKVRDPKRYEEISSINEIKLHPLFVKIDGDIEEWEII</sequence>
<proteinExistence type="predicted"/>
<evidence type="ECO:0000313" key="2">
    <source>
        <dbReference type="Proteomes" id="UP000326944"/>
    </source>
</evidence>
<protein>
    <submittedName>
        <fullName evidence="1">DNA lyase</fullName>
    </submittedName>
</protein>
<dbReference type="GO" id="GO:0016829">
    <property type="term" value="F:lyase activity"/>
    <property type="evidence" value="ECO:0007669"/>
    <property type="project" value="UniProtKB-KW"/>
</dbReference>
<dbReference type="InterPro" id="IPR004260">
    <property type="entry name" value="Pyr-dimer_DNA_glycosylase"/>
</dbReference>
<evidence type="ECO:0000313" key="1">
    <source>
        <dbReference type="EMBL" id="QFR49596.1"/>
    </source>
</evidence>
<dbReference type="EMBL" id="CP043617">
    <property type="protein sequence ID" value="QFR49596.1"/>
    <property type="molecule type" value="Genomic_DNA"/>
</dbReference>
<keyword evidence="1" id="KW-0456">Lyase</keyword>
<dbReference type="Proteomes" id="UP000326944">
    <property type="component" value="Chromosome"/>
</dbReference>
<dbReference type="Pfam" id="PF03013">
    <property type="entry name" value="Pyr_excise"/>
    <property type="match status" value="1"/>
</dbReference>
<dbReference type="RefSeq" id="WP_152307543.1">
    <property type="nucleotide sequence ID" value="NZ_CP043617.1"/>
</dbReference>
<gene>
    <name evidence="1" type="ORF">FJR48_07550</name>
</gene>
<dbReference type="KEGG" id="sulg:FJR48_07550"/>
<dbReference type="AlphaFoldDB" id="A0A5P8P1R0"/>
<reference evidence="1 2" key="1">
    <citation type="submission" date="2019-09" db="EMBL/GenBank/DDBJ databases">
        <title>Sulfurimonas gotlandica sp. nov., a chemoautotrophic and psychrotolerant epsilonproteobacterium isolated from a pelagic redoxcline, and an emended description of the genus Sulfurimonas.</title>
        <authorList>
            <person name="Wang S."/>
            <person name="Jiang L."/>
            <person name="Shao S."/>
        </authorList>
    </citation>
    <scope>NUCLEOTIDE SEQUENCE [LARGE SCALE GENOMIC DNA]</scope>
    <source>
        <strain evidence="1 2">GYSZ_1</strain>
    </source>
</reference>
<dbReference type="OrthoDB" id="3253436at2"/>
<organism evidence="1 2">
    <name type="scientific">Sulfurimonas lithotrophica</name>
    <dbReference type="NCBI Taxonomy" id="2590022"/>
    <lineage>
        <taxon>Bacteria</taxon>
        <taxon>Pseudomonadati</taxon>
        <taxon>Campylobacterota</taxon>
        <taxon>Epsilonproteobacteria</taxon>
        <taxon>Campylobacterales</taxon>
        <taxon>Sulfurimonadaceae</taxon>
        <taxon>Sulfurimonas</taxon>
    </lineage>
</organism>
<keyword evidence="2" id="KW-1185">Reference proteome</keyword>
<accession>A0A5P8P1R0</accession>
<name>A0A5P8P1R0_9BACT</name>